<keyword evidence="9" id="KW-0902">Two-component regulatory system</keyword>
<dbReference type="GO" id="GO:0016020">
    <property type="term" value="C:membrane"/>
    <property type="evidence" value="ECO:0007669"/>
    <property type="project" value="UniProtKB-SubCell"/>
</dbReference>
<dbReference type="PRINTS" id="PR00344">
    <property type="entry name" value="BCTRLSENSOR"/>
</dbReference>
<evidence type="ECO:0000256" key="4">
    <source>
        <dbReference type="ARBA" id="ARBA00022553"/>
    </source>
</evidence>
<dbReference type="InterPro" id="IPR036890">
    <property type="entry name" value="HATPase_C_sf"/>
</dbReference>
<evidence type="ECO:0000256" key="7">
    <source>
        <dbReference type="ARBA" id="ARBA00022777"/>
    </source>
</evidence>
<protein>
    <recommendedName>
        <fullName evidence="3">histidine kinase</fullName>
        <ecNumber evidence="3">2.7.13.3</ecNumber>
    </recommendedName>
</protein>
<proteinExistence type="predicted"/>
<dbReference type="PANTHER" id="PTHR43711:SF31">
    <property type="entry name" value="HISTIDINE KINASE"/>
    <property type="match status" value="1"/>
</dbReference>
<dbReference type="InterPro" id="IPR004358">
    <property type="entry name" value="Sig_transdc_His_kin-like_C"/>
</dbReference>
<organism evidence="15 16">
    <name type="scientific">Methanolobus zinderi</name>
    <dbReference type="NCBI Taxonomy" id="536044"/>
    <lineage>
        <taxon>Archaea</taxon>
        <taxon>Methanobacteriati</taxon>
        <taxon>Methanobacteriota</taxon>
        <taxon>Stenosarchaea group</taxon>
        <taxon>Methanomicrobia</taxon>
        <taxon>Methanosarcinales</taxon>
        <taxon>Methanosarcinaceae</taxon>
        <taxon>Methanolobus</taxon>
    </lineage>
</organism>
<dbReference type="SUPFAM" id="SSF55785">
    <property type="entry name" value="PYP-like sensor domain (PAS domain)"/>
    <property type="match status" value="1"/>
</dbReference>
<feature type="domain" description="Histidine kinase" evidence="13">
    <location>
        <begin position="191"/>
        <end position="410"/>
    </location>
</feature>
<dbReference type="EMBL" id="CP058215">
    <property type="protein sequence ID" value="QLC50972.1"/>
    <property type="molecule type" value="Genomic_DNA"/>
</dbReference>
<feature type="domain" description="PAS" evidence="14">
    <location>
        <begin position="25"/>
        <end position="69"/>
    </location>
</feature>
<reference evidence="15 16" key="1">
    <citation type="submission" date="2020-06" db="EMBL/GenBank/DDBJ databases">
        <title>Methanolobus halotolerans sp. nov., isolated from a saline lake Tus in Siberia.</title>
        <authorList>
            <person name="Shen Y."/>
            <person name="Chen S.-C."/>
            <person name="Lai M.-C."/>
            <person name="Huang H.-H."/>
            <person name="Chiu H.-H."/>
            <person name="Tang S.-L."/>
            <person name="Rogozin D.Y."/>
            <person name="Degermendzhy A.G."/>
        </authorList>
    </citation>
    <scope>NUCLEOTIDE SEQUENCE [LARGE SCALE GENOMIC DNA]</scope>
    <source>
        <strain evidence="15 16">DSM 21339</strain>
    </source>
</reference>
<dbReference type="Pfam" id="PF00512">
    <property type="entry name" value="HisKA"/>
    <property type="match status" value="1"/>
</dbReference>
<evidence type="ECO:0000313" key="16">
    <source>
        <dbReference type="Proteomes" id="UP000509594"/>
    </source>
</evidence>
<name>A0A7D5E7M7_9EURY</name>
<keyword evidence="6" id="KW-0547">Nucleotide-binding</keyword>
<evidence type="ECO:0000256" key="11">
    <source>
        <dbReference type="ARBA" id="ARBA00023306"/>
    </source>
</evidence>
<dbReference type="PROSITE" id="PS50109">
    <property type="entry name" value="HIS_KIN"/>
    <property type="match status" value="1"/>
</dbReference>
<dbReference type="InterPro" id="IPR003594">
    <property type="entry name" value="HATPase_dom"/>
</dbReference>
<dbReference type="Gene3D" id="3.30.450.20">
    <property type="entry name" value="PAS domain"/>
    <property type="match status" value="1"/>
</dbReference>
<evidence type="ECO:0000256" key="9">
    <source>
        <dbReference type="ARBA" id="ARBA00023012"/>
    </source>
</evidence>
<comment type="subcellular location">
    <subcellularLocation>
        <location evidence="2">Membrane</location>
    </subcellularLocation>
</comment>
<keyword evidence="11" id="KW-0131">Cell cycle</keyword>
<dbReference type="SMART" id="SM00388">
    <property type="entry name" value="HisKA"/>
    <property type="match status" value="1"/>
</dbReference>
<dbReference type="CDD" id="cd16922">
    <property type="entry name" value="HATPase_EvgS-ArcB-TorS-like"/>
    <property type="match status" value="1"/>
</dbReference>
<dbReference type="Gene3D" id="3.30.565.10">
    <property type="entry name" value="Histidine kinase-like ATPase, C-terminal domain"/>
    <property type="match status" value="1"/>
</dbReference>
<dbReference type="PROSITE" id="PS50112">
    <property type="entry name" value="PAS"/>
    <property type="match status" value="1"/>
</dbReference>
<dbReference type="FunFam" id="1.10.287.130:FF:000038">
    <property type="entry name" value="Sensory transduction histidine kinase"/>
    <property type="match status" value="1"/>
</dbReference>
<dbReference type="FunFam" id="3.30.565.10:FF:000010">
    <property type="entry name" value="Sensor histidine kinase RcsC"/>
    <property type="match status" value="1"/>
</dbReference>
<evidence type="ECO:0000256" key="6">
    <source>
        <dbReference type="ARBA" id="ARBA00022741"/>
    </source>
</evidence>
<dbReference type="AlphaFoldDB" id="A0A7D5E7M7"/>
<dbReference type="Proteomes" id="UP000509594">
    <property type="component" value="Chromosome"/>
</dbReference>
<keyword evidence="5" id="KW-0808">Transferase</keyword>
<evidence type="ECO:0000313" key="15">
    <source>
        <dbReference type="EMBL" id="QLC50972.1"/>
    </source>
</evidence>
<dbReference type="InterPro" id="IPR005467">
    <property type="entry name" value="His_kinase_dom"/>
</dbReference>
<dbReference type="Pfam" id="PF02518">
    <property type="entry name" value="HATPase_c"/>
    <property type="match status" value="1"/>
</dbReference>
<comment type="catalytic activity">
    <reaction evidence="1">
        <text>ATP + protein L-histidine = ADP + protein N-phospho-L-histidine.</text>
        <dbReference type="EC" id="2.7.13.3"/>
    </reaction>
</comment>
<evidence type="ECO:0000256" key="12">
    <source>
        <dbReference type="SAM" id="Coils"/>
    </source>
</evidence>
<dbReference type="SUPFAM" id="SSF55874">
    <property type="entry name" value="ATPase domain of HSP90 chaperone/DNA topoisomerase II/histidine kinase"/>
    <property type="match status" value="1"/>
</dbReference>
<evidence type="ECO:0000259" key="13">
    <source>
        <dbReference type="PROSITE" id="PS50109"/>
    </source>
</evidence>
<evidence type="ECO:0000256" key="2">
    <source>
        <dbReference type="ARBA" id="ARBA00004370"/>
    </source>
</evidence>
<sequence>METKKHHRDLFLESENTAQLNRTAGTDIFSKVFDNAPLLMIVVNRDGKVENINYATSEALGIDKKDALGLLGGELFGCINSFDGEGCGMNHECSECIVRNTVMRTFMTSEEVYKKEGELTIWIGEEFSTRSLIISTTLIEPGDLSRVLLTVDDITGQKLVEKELRESKKMLEAAKNEAEFANRAKSDFLAKMSHELRTPLNSVIGFSDMLLTENFGKMNEKQSRYAKHISSSGKHLLGLINDILDISKVEAGKMELNLTSFSVPDTIQEILGIISPQAAEKNIALKSDIDLQIDQLCADEAKFKQILLNLLSNAVRFTPSNGCIKIEGKIVRNMLSVSVADNGIGIAPEKQRTIFDPFEQADPSLSSEYGGTGLGLSIVRKFVEMHGGQIYVESEIGKGSTFTFDLPLSYPEFQ</sequence>
<gene>
    <name evidence="15" type="ORF">HWN40_12415</name>
</gene>
<evidence type="ECO:0000256" key="3">
    <source>
        <dbReference type="ARBA" id="ARBA00012438"/>
    </source>
</evidence>
<dbReference type="InterPro" id="IPR035965">
    <property type="entry name" value="PAS-like_dom_sf"/>
</dbReference>
<keyword evidence="8" id="KW-0067">ATP-binding</keyword>
<dbReference type="RefSeq" id="WP_176966027.1">
    <property type="nucleotide sequence ID" value="NZ_CP058215.1"/>
</dbReference>
<keyword evidence="7" id="KW-0418">Kinase</keyword>
<keyword evidence="10" id="KW-0472">Membrane</keyword>
<dbReference type="InterPro" id="IPR036097">
    <property type="entry name" value="HisK_dim/P_sf"/>
</dbReference>
<keyword evidence="16" id="KW-1185">Reference proteome</keyword>
<dbReference type="PANTHER" id="PTHR43711">
    <property type="entry name" value="TWO-COMPONENT HISTIDINE KINASE"/>
    <property type="match status" value="1"/>
</dbReference>
<dbReference type="SUPFAM" id="SSF47384">
    <property type="entry name" value="Homodimeric domain of signal transducing histidine kinase"/>
    <property type="match status" value="1"/>
</dbReference>
<dbReference type="OrthoDB" id="342253at2157"/>
<evidence type="ECO:0000259" key="14">
    <source>
        <dbReference type="PROSITE" id="PS50112"/>
    </source>
</evidence>
<dbReference type="EC" id="2.7.13.3" evidence="3"/>
<accession>A0A7D5E7M7</accession>
<keyword evidence="4" id="KW-0597">Phosphoprotein</keyword>
<evidence type="ECO:0000256" key="1">
    <source>
        <dbReference type="ARBA" id="ARBA00000085"/>
    </source>
</evidence>
<dbReference type="InterPro" id="IPR003661">
    <property type="entry name" value="HisK_dim/P_dom"/>
</dbReference>
<feature type="coiled-coil region" evidence="12">
    <location>
        <begin position="157"/>
        <end position="191"/>
    </location>
</feature>
<dbReference type="Gene3D" id="1.10.287.130">
    <property type="match status" value="1"/>
</dbReference>
<keyword evidence="12" id="KW-0175">Coiled coil</keyword>
<dbReference type="InterPro" id="IPR050736">
    <property type="entry name" value="Sensor_HK_Regulatory"/>
</dbReference>
<evidence type="ECO:0000256" key="5">
    <source>
        <dbReference type="ARBA" id="ARBA00022679"/>
    </source>
</evidence>
<dbReference type="SMART" id="SM00387">
    <property type="entry name" value="HATPase_c"/>
    <property type="match status" value="1"/>
</dbReference>
<dbReference type="GO" id="GO:0005524">
    <property type="term" value="F:ATP binding"/>
    <property type="evidence" value="ECO:0007669"/>
    <property type="project" value="UniProtKB-KW"/>
</dbReference>
<dbReference type="InterPro" id="IPR000014">
    <property type="entry name" value="PAS"/>
</dbReference>
<dbReference type="GO" id="GO:0000155">
    <property type="term" value="F:phosphorelay sensor kinase activity"/>
    <property type="evidence" value="ECO:0007669"/>
    <property type="project" value="InterPro"/>
</dbReference>
<evidence type="ECO:0000256" key="10">
    <source>
        <dbReference type="ARBA" id="ARBA00023136"/>
    </source>
</evidence>
<evidence type="ECO:0000256" key="8">
    <source>
        <dbReference type="ARBA" id="ARBA00022840"/>
    </source>
</evidence>
<dbReference type="KEGG" id="mzi:HWN40_12415"/>
<dbReference type="CDD" id="cd00082">
    <property type="entry name" value="HisKA"/>
    <property type="match status" value="1"/>
</dbReference>
<dbReference type="GeneID" id="55822492"/>